<proteinExistence type="predicted"/>
<evidence type="ECO:0000313" key="5">
    <source>
        <dbReference type="Proteomes" id="UP000241771"/>
    </source>
</evidence>
<reference evidence="4 5" key="1">
    <citation type="submission" date="2018-01" db="EMBL/GenBank/DDBJ databases">
        <title>Whole genome sequencing of Histamine producing bacteria.</title>
        <authorList>
            <person name="Butler K."/>
        </authorList>
    </citation>
    <scope>NUCLEOTIDE SEQUENCE [LARGE SCALE GENOMIC DNA]</scope>
    <source>
        <strain evidence="4 5">DSM 100436</strain>
    </source>
</reference>
<dbReference type="PANTHER" id="PTHR30137:SF8">
    <property type="entry name" value="BLR5498 PROTEIN"/>
    <property type="match status" value="1"/>
</dbReference>
<dbReference type="OrthoDB" id="7903015at2"/>
<comment type="caution">
    <text evidence="4">The sequence shown here is derived from an EMBL/GenBank/DDBJ whole genome shotgun (WGS) entry which is preliminary data.</text>
</comment>
<name>A0A2T3NWB4_9GAMM</name>
<keyword evidence="5" id="KW-1185">Reference proteome</keyword>
<dbReference type="InterPro" id="IPR011251">
    <property type="entry name" value="Luciferase-like_dom"/>
</dbReference>
<evidence type="ECO:0000256" key="2">
    <source>
        <dbReference type="ARBA" id="ARBA00023033"/>
    </source>
</evidence>
<sequence length="345" mass="39056">MKFSLFLHMERYDDNKTHQESLAELTELVQIAEKGGFEMAWVGEHHAMEFTIAPNPINYITYLANKTSSIRLGAGTFIAPFWHPVKLAGEAALADIMCDGRLEFGIARGAYQAEFDRLMNGMPAADGGKYLREMVPALQKLWTSDYAHDGELFQFPTTTSVPKPLQQPHPPMWVAARDPDSHNFAISSGCNVMVTPLQKNDEEVQDLMNKFNDACANNPQVDRPDIMLLRHTFVGENEQELTVGTDALHHWYSMFMAWARNNQTPDNGFVDRLSSEDLGEGFSKEVLRNNLAVGTPEEVVARLKYYETLGVSQYSYWADNSLSFEEKKKSLQLFIDKVMPAFKQD</sequence>
<dbReference type="GO" id="GO:0016705">
    <property type="term" value="F:oxidoreductase activity, acting on paired donors, with incorporation or reduction of molecular oxygen"/>
    <property type="evidence" value="ECO:0007669"/>
    <property type="project" value="InterPro"/>
</dbReference>
<gene>
    <name evidence="4" type="ORF">C9I98_06750</name>
</gene>
<dbReference type="PANTHER" id="PTHR30137">
    <property type="entry name" value="LUCIFERASE-LIKE MONOOXYGENASE"/>
    <property type="match status" value="1"/>
</dbReference>
<dbReference type="SUPFAM" id="SSF51679">
    <property type="entry name" value="Bacterial luciferase-like"/>
    <property type="match status" value="1"/>
</dbReference>
<dbReference type="EMBL" id="PYMA01000003">
    <property type="protein sequence ID" value="PSW20545.1"/>
    <property type="molecule type" value="Genomic_DNA"/>
</dbReference>
<dbReference type="AlphaFoldDB" id="A0A2T3NWB4"/>
<dbReference type="GO" id="GO:0005829">
    <property type="term" value="C:cytosol"/>
    <property type="evidence" value="ECO:0007669"/>
    <property type="project" value="TreeGrafter"/>
</dbReference>
<accession>A0A2T3NWB4</accession>
<evidence type="ECO:0000259" key="3">
    <source>
        <dbReference type="Pfam" id="PF00296"/>
    </source>
</evidence>
<protein>
    <submittedName>
        <fullName evidence="4">LLM class flavin-dependent oxidoreductase</fullName>
    </submittedName>
</protein>
<dbReference type="RefSeq" id="WP_036831924.1">
    <property type="nucleotide sequence ID" value="NZ_JGVO01001608.1"/>
</dbReference>
<keyword evidence="1" id="KW-0560">Oxidoreductase</keyword>
<dbReference type="Pfam" id="PF00296">
    <property type="entry name" value="Bac_luciferase"/>
    <property type="match status" value="1"/>
</dbReference>
<dbReference type="Proteomes" id="UP000241771">
    <property type="component" value="Unassembled WGS sequence"/>
</dbReference>
<dbReference type="InterPro" id="IPR050766">
    <property type="entry name" value="Bact_Lucif_Oxidored"/>
</dbReference>
<evidence type="ECO:0000256" key="1">
    <source>
        <dbReference type="ARBA" id="ARBA00023002"/>
    </source>
</evidence>
<evidence type="ECO:0000313" key="4">
    <source>
        <dbReference type="EMBL" id="PSW20545.1"/>
    </source>
</evidence>
<keyword evidence="2" id="KW-0503">Monooxygenase</keyword>
<feature type="domain" description="Luciferase-like" evidence="3">
    <location>
        <begin position="1"/>
        <end position="312"/>
    </location>
</feature>
<dbReference type="GO" id="GO:0004497">
    <property type="term" value="F:monooxygenase activity"/>
    <property type="evidence" value="ECO:0007669"/>
    <property type="project" value="UniProtKB-KW"/>
</dbReference>
<organism evidence="4 5">
    <name type="scientific">Photobacterium sanctipauli</name>
    <dbReference type="NCBI Taxonomy" id="1342794"/>
    <lineage>
        <taxon>Bacteria</taxon>
        <taxon>Pseudomonadati</taxon>
        <taxon>Pseudomonadota</taxon>
        <taxon>Gammaproteobacteria</taxon>
        <taxon>Vibrionales</taxon>
        <taxon>Vibrionaceae</taxon>
        <taxon>Photobacterium</taxon>
    </lineage>
</organism>
<dbReference type="InterPro" id="IPR036661">
    <property type="entry name" value="Luciferase-like_sf"/>
</dbReference>
<dbReference type="Gene3D" id="3.20.20.30">
    <property type="entry name" value="Luciferase-like domain"/>
    <property type="match status" value="1"/>
</dbReference>